<reference evidence="5" key="3">
    <citation type="submission" date="2023-05" db="EMBL/GenBank/DDBJ databases">
        <authorList>
            <person name="Smith C.H."/>
        </authorList>
    </citation>
    <scope>NUCLEOTIDE SEQUENCE</scope>
    <source>
        <strain evidence="5">CHS0354</strain>
        <tissue evidence="5">Mantle</tissue>
    </source>
</reference>
<feature type="region of interest" description="Disordered" evidence="4">
    <location>
        <begin position="1"/>
        <end position="32"/>
    </location>
</feature>
<organism evidence="5 6">
    <name type="scientific">Potamilus streckersoni</name>
    <dbReference type="NCBI Taxonomy" id="2493646"/>
    <lineage>
        <taxon>Eukaryota</taxon>
        <taxon>Metazoa</taxon>
        <taxon>Spiralia</taxon>
        <taxon>Lophotrochozoa</taxon>
        <taxon>Mollusca</taxon>
        <taxon>Bivalvia</taxon>
        <taxon>Autobranchia</taxon>
        <taxon>Heteroconchia</taxon>
        <taxon>Palaeoheterodonta</taxon>
        <taxon>Unionida</taxon>
        <taxon>Unionoidea</taxon>
        <taxon>Unionidae</taxon>
        <taxon>Ambleminae</taxon>
        <taxon>Lampsilini</taxon>
        <taxon>Potamilus</taxon>
    </lineage>
</organism>
<dbReference type="Gene3D" id="1.20.58.1590">
    <property type="entry name" value="Tethering factor for nuclear proteasome Cut8/Sts1"/>
    <property type="match status" value="1"/>
</dbReference>
<evidence type="ECO:0000313" key="6">
    <source>
        <dbReference type="Proteomes" id="UP001195483"/>
    </source>
</evidence>
<dbReference type="InterPro" id="IPR013868">
    <property type="entry name" value="Cut8/Sts1_fam"/>
</dbReference>
<sequence>MAQTPTRTMARRSPLRPLQRMSTGRVPNNRLNNNININGLDVSDISDDDTPLNQSFDEQIIQLRGALRSSPRRRSAALATAELSLLGLSPDTSFDTSLESSVSNSSAFSDLNSSTPVREPVLAEGIRKRLMLTPPSDLDTSFPKGSTPPKKRKTKQGSSASWRRRLSALSQDQLVVLVDEITMRHPTLREEVERMMPSPDINPFIDNLEYFRHNIFKSLPQSRLGSNRDAFCFKRVKTHVENFKAACINQGKQLTEAEAWEGSIEYVIRAAELVDKLPDWDNPTHNKIKLQCFKGLLSQGKSALKHSDLDRAKYQSIRDRFQTVVKICVDFDPLLKFVEKKLEKFTK</sequence>
<dbReference type="GO" id="GO:0031965">
    <property type="term" value="C:nuclear membrane"/>
    <property type="evidence" value="ECO:0007669"/>
    <property type="project" value="TreeGrafter"/>
</dbReference>
<dbReference type="Pfam" id="PF08559">
    <property type="entry name" value="Cut8"/>
    <property type="match status" value="1"/>
</dbReference>
<feature type="region of interest" description="Disordered" evidence="4">
    <location>
        <begin position="133"/>
        <end position="162"/>
    </location>
</feature>
<dbReference type="GO" id="GO:0070628">
    <property type="term" value="F:proteasome binding"/>
    <property type="evidence" value="ECO:0007669"/>
    <property type="project" value="TreeGrafter"/>
</dbReference>
<name>A0AAE0VLW5_9BIVA</name>
<dbReference type="EMBL" id="JAEAOA010001915">
    <property type="protein sequence ID" value="KAK3581687.1"/>
    <property type="molecule type" value="Genomic_DNA"/>
</dbReference>
<evidence type="ECO:0000256" key="2">
    <source>
        <dbReference type="ARBA" id="ARBA00006199"/>
    </source>
</evidence>
<reference evidence="5" key="1">
    <citation type="journal article" date="2021" name="Genome Biol. Evol.">
        <title>A High-Quality Reference Genome for a Parasitic Bivalve with Doubly Uniparental Inheritance (Bivalvia: Unionida).</title>
        <authorList>
            <person name="Smith C.H."/>
        </authorList>
    </citation>
    <scope>NUCLEOTIDE SEQUENCE</scope>
    <source>
        <strain evidence="5">CHS0354</strain>
    </source>
</reference>
<comment type="caution">
    <text evidence="5">The sequence shown here is derived from an EMBL/GenBank/DDBJ whole genome shotgun (WGS) entry which is preliminary data.</text>
</comment>
<dbReference type="PANTHER" id="PTHR28032">
    <property type="entry name" value="FI02826P"/>
    <property type="match status" value="1"/>
</dbReference>
<dbReference type="InterPro" id="IPR038422">
    <property type="entry name" value="Cut8/Sts1_sf"/>
</dbReference>
<dbReference type="Proteomes" id="UP001195483">
    <property type="component" value="Unassembled WGS sequence"/>
</dbReference>
<reference evidence="5" key="2">
    <citation type="journal article" date="2021" name="Genome Biol. Evol.">
        <title>Developing a high-quality reference genome for a parasitic bivalve with doubly uniparental inheritance (Bivalvia: Unionida).</title>
        <authorList>
            <person name="Smith C.H."/>
        </authorList>
    </citation>
    <scope>NUCLEOTIDE SEQUENCE</scope>
    <source>
        <strain evidence="5">CHS0354</strain>
        <tissue evidence="5">Mantle</tissue>
    </source>
</reference>
<keyword evidence="3" id="KW-0539">Nucleus</keyword>
<keyword evidence="6" id="KW-1185">Reference proteome</keyword>
<evidence type="ECO:0000256" key="3">
    <source>
        <dbReference type="ARBA" id="ARBA00023242"/>
    </source>
</evidence>
<evidence type="ECO:0000256" key="1">
    <source>
        <dbReference type="ARBA" id="ARBA00004123"/>
    </source>
</evidence>
<feature type="region of interest" description="Disordered" evidence="4">
    <location>
        <begin position="94"/>
        <end position="114"/>
    </location>
</feature>
<dbReference type="PANTHER" id="PTHR28032:SF1">
    <property type="entry name" value="FI02826P"/>
    <property type="match status" value="1"/>
</dbReference>
<proteinExistence type="inferred from homology"/>
<dbReference type="GO" id="GO:0031144">
    <property type="term" value="P:proteasome localization"/>
    <property type="evidence" value="ECO:0007669"/>
    <property type="project" value="InterPro"/>
</dbReference>
<evidence type="ECO:0000256" key="4">
    <source>
        <dbReference type="SAM" id="MobiDB-lite"/>
    </source>
</evidence>
<comment type="subcellular location">
    <subcellularLocation>
        <location evidence="1">Nucleus</location>
    </subcellularLocation>
</comment>
<accession>A0AAE0VLW5</accession>
<protein>
    <submittedName>
        <fullName evidence="5">Uncharacterized protein</fullName>
    </submittedName>
</protein>
<evidence type="ECO:0000313" key="5">
    <source>
        <dbReference type="EMBL" id="KAK3581687.1"/>
    </source>
</evidence>
<feature type="compositionally biased region" description="Low complexity" evidence="4">
    <location>
        <begin position="97"/>
        <end position="114"/>
    </location>
</feature>
<comment type="similarity">
    <text evidence="2">Belongs to the cut8/STS1 family.</text>
</comment>
<dbReference type="AlphaFoldDB" id="A0AAE0VLW5"/>
<dbReference type="GO" id="GO:0071630">
    <property type="term" value="P:nuclear protein quality control by the ubiquitin-proteasome system"/>
    <property type="evidence" value="ECO:0007669"/>
    <property type="project" value="InterPro"/>
</dbReference>
<gene>
    <name evidence="5" type="ORF">CHS0354_032407</name>
</gene>